<dbReference type="AlphaFoldDB" id="A0A0A9GZ76"/>
<dbReference type="EMBL" id="GBRH01167616">
    <property type="protein sequence ID" value="JAE30280.1"/>
    <property type="molecule type" value="Transcribed_RNA"/>
</dbReference>
<evidence type="ECO:0000313" key="2">
    <source>
        <dbReference type="EMBL" id="JAE30280.1"/>
    </source>
</evidence>
<sequence length="50" mass="5623">MIPAPSMKARRTPPKTADLPDARRPWRMASRPPVEAPAAMEFQGSSFWRA</sequence>
<reference evidence="2" key="2">
    <citation type="journal article" date="2015" name="Data Brief">
        <title>Shoot transcriptome of the giant reed, Arundo donax.</title>
        <authorList>
            <person name="Barrero R.A."/>
            <person name="Guerrero F.D."/>
            <person name="Moolhuijzen P."/>
            <person name="Goolsby J.A."/>
            <person name="Tidwell J."/>
            <person name="Bellgard S.E."/>
            <person name="Bellgard M.I."/>
        </authorList>
    </citation>
    <scope>NUCLEOTIDE SEQUENCE</scope>
    <source>
        <tissue evidence="2">Shoot tissue taken approximately 20 cm above the soil surface</tissue>
    </source>
</reference>
<protein>
    <submittedName>
        <fullName evidence="2">Uncharacterized protein</fullName>
    </submittedName>
</protein>
<organism evidence="2">
    <name type="scientific">Arundo donax</name>
    <name type="common">Giant reed</name>
    <name type="synonym">Donax arundinaceus</name>
    <dbReference type="NCBI Taxonomy" id="35708"/>
    <lineage>
        <taxon>Eukaryota</taxon>
        <taxon>Viridiplantae</taxon>
        <taxon>Streptophyta</taxon>
        <taxon>Embryophyta</taxon>
        <taxon>Tracheophyta</taxon>
        <taxon>Spermatophyta</taxon>
        <taxon>Magnoliopsida</taxon>
        <taxon>Liliopsida</taxon>
        <taxon>Poales</taxon>
        <taxon>Poaceae</taxon>
        <taxon>PACMAD clade</taxon>
        <taxon>Arundinoideae</taxon>
        <taxon>Arundineae</taxon>
        <taxon>Arundo</taxon>
    </lineage>
</organism>
<evidence type="ECO:0000256" key="1">
    <source>
        <dbReference type="SAM" id="MobiDB-lite"/>
    </source>
</evidence>
<accession>A0A0A9GZ76</accession>
<reference evidence="2" key="1">
    <citation type="submission" date="2014-09" db="EMBL/GenBank/DDBJ databases">
        <authorList>
            <person name="Magalhaes I.L.F."/>
            <person name="Oliveira U."/>
            <person name="Santos F.R."/>
            <person name="Vidigal T.H.D.A."/>
            <person name="Brescovit A.D."/>
            <person name="Santos A.J."/>
        </authorList>
    </citation>
    <scope>NUCLEOTIDE SEQUENCE</scope>
    <source>
        <tissue evidence="2">Shoot tissue taken approximately 20 cm above the soil surface</tissue>
    </source>
</reference>
<feature type="region of interest" description="Disordered" evidence="1">
    <location>
        <begin position="1"/>
        <end position="37"/>
    </location>
</feature>
<name>A0A0A9GZ76_ARUDO</name>
<proteinExistence type="predicted"/>